<keyword evidence="2" id="KW-0472">Membrane</keyword>
<dbReference type="eggNOG" id="ENOG502QV47">
    <property type="taxonomic scope" value="Eukaryota"/>
</dbReference>
<gene>
    <name evidence="3" type="ORF">CTHT_0058710</name>
</gene>
<dbReference type="HOGENOM" id="CLU_012743_0_0_1"/>
<feature type="compositionally biased region" description="Low complexity" evidence="1">
    <location>
        <begin position="112"/>
        <end position="125"/>
    </location>
</feature>
<dbReference type="GeneID" id="18259909"/>
<feature type="transmembrane region" description="Helical" evidence="2">
    <location>
        <begin position="459"/>
        <end position="479"/>
    </location>
</feature>
<dbReference type="PANTHER" id="PTHR40467">
    <property type="match status" value="1"/>
</dbReference>
<sequence length="727" mass="81632">MGLTQSKPPPPSLGHRRQRSSNRSNHYSYDLFSTNNNGRRGGTLLSSSSRSNSQSQLPNVVPTLPTFFSFQQGSERAQNARPYLAESTPLLGRFRAMPPRPVDGSLSGANGGRRVSASSSSAGKGPQHPASANSVTSGLAEPGWRGSVHVGYGYGALVAAVAEEEQWNDGLSESSEDVSGEEAVVVREVSSRGCCCAGDGRWGRRMGKRLRRFWRRLVYTWVEPKASVVRRVVDTWWSRWGALVVLPALLYPLPDNDDRGPRPGEPGSIPGRKVPGHGAAKVQVNFWFFLLVYYSLYNLTALIWITKLFNIYSLNWWPQSLGFPITVALIAIISIAAPIPIYLTPETKWLTVHNTAWIAWTFVIMAIPVAIAFFILMSNERHLSLRHSLSETQRIFTSSWWAGEPDDTISRRERRQRKALDPAAFDPTLPASGVGFSEGRSHRSTLPVRLHRRWLPASFVRFMWFCMALSIGLLAYLIGEAYAEIYLSTLPHNNWETIVYVYGWISTVHLLDGLTGWILGANEGERVGSYPLSFIFKLYFMLTYQTYVRALYARLRSPSQFVLLQILSSTGLIIVTPLLMSATFHWFLTLIGATSQSYGSYQKICVRNIFIRFLAENASMLAFLGSVVVLHFGYNKDVYPYFAFDGLDETDGYDFNLTFYASSITWACELAASFIVAGLIRWIYKVNVVTEGKLDFIVWPELLPTCVAVMLHVLQNMLFSIIRLQFR</sequence>
<feature type="region of interest" description="Disordered" evidence="1">
    <location>
        <begin position="1"/>
        <end position="58"/>
    </location>
</feature>
<organism evidence="4">
    <name type="scientific">Chaetomium thermophilum (strain DSM 1495 / CBS 144.50 / IMI 039719)</name>
    <name type="common">Thermochaetoides thermophila</name>
    <dbReference type="NCBI Taxonomy" id="759272"/>
    <lineage>
        <taxon>Eukaryota</taxon>
        <taxon>Fungi</taxon>
        <taxon>Dikarya</taxon>
        <taxon>Ascomycota</taxon>
        <taxon>Pezizomycotina</taxon>
        <taxon>Sordariomycetes</taxon>
        <taxon>Sordariomycetidae</taxon>
        <taxon>Sordariales</taxon>
        <taxon>Chaetomiaceae</taxon>
        <taxon>Thermochaetoides</taxon>
    </lineage>
</organism>
<feature type="transmembrane region" description="Helical" evidence="2">
    <location>
        <begin position="696"/>
        <end position="722"/>
    </location>
</feature>
<dbReference type="PANTHER" id="PTHR40467:SF1">
    <property type="match status" value="1"/>
</dbReference>
<name>G0SCX5_CHATD</name>
<dbReference type="RefSeq" id="XP_006696191.1">
    <property type="nucleotide sequence ID" value="XM_006696128.1"/>
</dbReference>
<dbReference type="InterPro" id="IPR039966">
    <property type="entry name" value="C553.12c"/>
</dbReference>
<keyword evidence="2" id="KW-0812">Transmembrane</keyword>
<feature type="region of interest" description="Disordered" evidence="1">
    <location>
        <begin position="94"/>
        <end position="138"/>
    </location>
</feature>
<dbReference type="KEGG" id="cthr:CTHT_0058710"/>
<feature type="transmembrane region" description="Helical" evidence="2">
    <location>
        <begin position="609"/>
        <end position="634"/>
    </location>
</feature>
<keyword evidence="4" id="KW-1185">Reference proteome</keyword>
<dbReference type="AlphaFoldDB" id="G0SCX5"/>
<dbReference type="Proteomes" id="UP000008066">
    <property type="component" value="Unassembled WGS sequence"/>
</dbReference>
<dbReference type="OMA" id="WWSRYGL"/>
<feature type="transmembrane region" description="Helical" evidence="2">
    <location>
        <begin position="664"/>
        <end position="684"/>
    </location>
</feature>
<evidence type="ECO:0000256" key="2">
    <source>
        <dbReference type="SAM" id="Phobius"/>
    </source>
</evidence>
<dbReference type="OrthoDB" id="5541877at2759"/>
<feature type="transmembrane region" description="Helical" evidence="2">
    <location>
        <begin position="286"/>
        <end position="309"/>
    </location>
</feature>
<feature type="transmembrane region" description="Helical" evidence="2">
    <location>
        <begin position="321"/>
        <end position="343"/>
    </location>
</feature>
<keyword evidence="2" id="KW-1133">Transmembrane helix</keyword>
<feature type="transmembrane region" description="Helical" evidence="2">
    <location>
        <begin position="562"/>
        <end position="588"/>
    </location>
</feature>
<evidence type="ECO:0000313" key="4">
    <source>
        <dbReference type="Proteomes" id="UP000008066"/>
    </source>
</evidence>
<accession>G0SCX5</accession>
<feature type="transmembrane region" description="Helical" evidence="2">
    <location>
        <begin position="532"/>
        <end position="550"/>
    </location>
</feature>
<feature type="compositionally biased region" description="Low complexity" evidence="1">
    <location>
        <begin position="42"/>
        <end position="57"/>
    </location>
</feature>
<evidence type="ECO:0000256" key="1">
    <source>
        <dbReference type="SAM" id="MobiDB-lite"/>
    </source>
</evidence>
<proteinExistence type="predicted"/>
<reference evidence="3 4" key="1">
    <citation type="journal article" date="2011" name="Cell">
        <title>Insight into structure and assembly of the nuclear pore complex by utilizing the genome of a eukaryotic thermophile.</title>
        <authorList>
            <person name="Amlacher S."/>
            <person name="Sarges P."/>
            <person name="Flemming D."/>
            <person name="van Noort V."/>
            <person name="Kunze R."/>
            <person name="Devos D.P."/>
            <person name="Arumugam M."/>
            <person name="Bork P."/>
            <person name="Hurt E."/>
        </authorList>
    </citation>
    <scope>NUCLEOTIDE SEQUENCE [LARGE SCALE GENOMIC DNA]</scope>
    <source>
        <strain evidence="4">DSM 1495 / CBS 144.50 / IMI 039719</strain>
    </source>
</reference>
<evidence type="ECO:0000313" key="3">
    <source>
        <dbReference type="EMBL" id="EGS19246.1"/>
    </source>
</evidence>
<dbReference type="EMBL" id="GL988045">
    <property type="protein sequence ID" value="EGS19246.1"/>
    <property type="molecule type" value="Genomic_DNA"/>
</dbReference>
<protein>
    <submittedName>
        <fullName evidence="3">Uncharacterized protein</fullName>
    </submittedName>
</protein>
<feature type="transmembrane region" description="Helical" evidence="2">
    <location>
        <begin position="355"/>
        <end position="376"/>
    </location>
</feature>
<feature type="transmembrane region" description="Helical" evidence="2">
    <location>
        <begin position="499"/>
        <end position="520"/>
    </location>
</feature>